<evidence type="ECO:0000313" key="6">
    <source>
        <dbReference type="EMBL" id="CDO50564.1"/>
    </source>
</evidence>
<dbReference type="EMBL" id="JN233705">
    <property type="protein sequence ID" value="AEV55288.1"/>
    <property type="molecule type" value="Genomic_DNA"/>
</dbReference>
<geneLocation type="plasmid" evidence="1">
    <name>pKpQIL-IT</name>
</geneLocation>
<dbReference type="EMBL" id="HG969997">
    <property type="protein sequence ID" value="CDO50779.1"/>
    <property type="molecule type" value="Genomic_DNA"/>
</dbReference>
<geneLocation type="plasmid" evidence="8">
    <name>pIT-FIPP-1</name>
</geneLocation>
<dbReference type="EMBL" id="KJ146689">
    <property type="protein sequence ID" value="AHN60462.1"/>
    <property type="molecule type" value="Genomic_DNA"/>
</dbReference>
<evidence type="ECO:0000313" key="7">
    <source>
        <dbReference type="EMBL" id="CDO50779.1"/>
    </source>
</evidence>
<accession>G9G2L4</accession>
<sequence length="248" mass="28468">MRSIHLLIPTAHSRPNKEASMYPMDRNEKDTCRQSLASSLEALIMHYSFPVCIHNQSGEFPAFNSAFLYEFGGALQSERSWEELIGTDTFLGLRELELLIQIEQSNFHIERCIYINGKQFDFMIEEFVSDGAVHFLWKFGRASNSIKRITRSLPLHADVVNFMRAVKRLDKSEYDFFGFYAGGASHKIMGQFLGLENGSSRNKSSQILTKLNISSRDDAFIVLHLSELLEPVMKNVRDIITRHVNRLL</sequence>
<geneLocation type="plasmid" evidence="2">
    <name>pKpQIL-LS6</name>
</geneLocation>
<evidence type="ECO:0000313" key="8">
    <source>
        <dbReference type="EMBL" id="CDO50970.1"/>
    </source>
</evidence>
<organism evidence="1">
    <name type="scientific">Klebsiella pneumoniae</name>
    <dbReference type="NCBI Taxonomy" id="573"/>
    <lineage>
        <taxon>Bacteria</taxon>
        <taxon>Pseudomonadati</taxon>
        <taxon>Pseudomonadota</taxon>
        <taxon>Gammaproteobacteria</taxon>
        <taxon>Enterobacterales</taxon>
        <taxon>Enterobacteriaceae</taxon>
        <taxon>Klebsiella/Raoultella group</taxon>
        <taxon>Klebsiella</taxon>
        <taxon>Klebsiella pneumoniae complex</taxon>
    </lineage>
</organism>
<reference evidence="3" key="3">
    <citation type="journal article" date="2014" name="Antimicrob. Agents Chemother.">
        <title>Comparative Genomic Analysis of KPC-Encoding pKpQIL-Like Plasmids and Their Distribution in New Jersey and New York Hospitals.</title>
        <authorList>
            <person name="Chen L."/>
            <person name="Chavda K.D."/>
            <person name="Melano R.G."/>
            <person name="Jacobs M.R."/>
            <person name="Koll B."/>
            <person name="Hong T."/>
            <person name="Rojtman A.D."/>
            <person name="Levi M.H."/>
            <person name="Bonomo R.A."/>
            <person name="Kreiswirth B.N."/>
        </authorList>
    </citation>
    <scope>NUCLEOTIDE SEQUENCE</scope>
    <source>
        <strain evidence="4">BK26633</strain>
        <strain evidence="3">BK30799</strain>
        <plasmid evidence="3">pKpQIL-10</plasmid>
        <plasmid evidence="4">pKpQIL-234</plasmid>
    </source>
</reference>
<evidence type="ECO:0000313" key="2">
    <source>
        <dbReference type="EMBL" id="AGO62540.1"/>
    </source>
</evidence>
<keyword evidence="1" id="KW-0614">Plasmid</keyword>
<reference evidence="5" key="4">
    <citation type="submission" date="2014-04" db="EMBL/GenBank/DDBJ databases">
        <title>Complete sequencing and comparative analyses of KPC-3 plasmids.</title>
        <authorList>
            <person name="Chen Y.-T."/>
            <person name="Lin A.-C."/>
            <person name="Siu K."/>
        </authorList>
    </citation>
    <scope>NUCLEOTIDE SEQUENCE</scope>
    <source>
        <strain evidence="5">TpeVGH151</strain>
        <plasmid evidence="5">pVGH151</plasmid>
    </source>
</reference>
<dbReference type="AlphaFoldDB" id="G9G2L4"/>
<reference evidence="6" key="5">
    <citation type="journal article" date="2016" name="J. Antimicrob. Chemother.">
        <title>Characterization of KPC-encoding plasmids from two endemic settings, Greece and Italy.</title>
        <authorList>
            <person name="Di Pilato V."/>
            <person name="Papagiannitsis K."/>
            <person name="Giani T."/>
            <person name="Giakkoupi P."/>
            <person name="Riccobono E."/>
            <person name="Miriagou V."/>
            <person name="Vatopoulos A."/>
            <person name="Rossolini G.M."/>
        </authorList>
    </citation>
    <scope>NUCLEOTIDE SEQUENCE [LARGE SCALE GENOMIC DNA]</scope>
    <source>
        <strain evidence="6">01C03</strain>
        <strain evidence="7">01C22</strain>
        <strain evidence="8">FIPP-1</strain>
        <plasmid evidence="6">pIT-01C03</plasmid>
        <plasmid evidence="7">pIT-01C22</plasmid>
        <plasmid evidence="8">pIT-FIPP-1</plasmid>
    </source>
</reference>
<reference evidence="2" key="2">
    <citation type="journal article" date="2013" name="J. Antimicrob. Chemother.">
        <title>Reversion to susceptibility of a carbapenem-resistant clinical isolate of Klebsiella pneumoniae producing KPC-3.</title>
        <authorList>
            <person name="Villa L."/>
            <person name="Capone A."/>
            <person name="Fortini D."/>
            <person name="Dolejska M."/>
            <person name="Rodriguez I."/>
            <person name="Taglietti F."/>
            <person name="De Paolis P."/>
            <person name="Petrosillo N."/>
            <person name="Carattoli A."/>
        </authorList>
    </citation>
    <scope>NUCLEOTIDE SEQUENCE</scope>
    <source>
        <strain evidence="2">LS6</strain>
        <plasmid evidence="2">pKpQIL-LS6</plasmid>
    </source>
</reference>
<dbReference type="EMBL" id="JX442975">
    <property type="protein sequence ID" value="AGO62540.1"/>
    <property type="molecule type" value="Genomic_DNA"/>
</dbReference>
<dbReference type="EMBL" id="HG969999">
    <property type="protein sequence ID" value="CDO50970.1"/>
    <property type="molecule type" value="Genomic_DNA"/>
</dbReference>
<evidence type="ECO:0000313" key="1">
    <source>
        <dbReference type="EMBL" id="AEV55288.1"/>
    </source>
</evidence>
<dbReference type="EMBL" id="KJ146687">
    <property type="protein sequence ID" value="AHN60155.1"/>
    <property type="molecule type" value="Genomic_DNA"/>
</dbReference>
<evidence type="ECO:0000313" key="3">
    <source>
        <dbReference type="EMBL" id="AHN60155.1"/>
    </source>
</evidence>
<evidence type="ECO:0000313" key="4">
    <source>
        <dbReference type="EMBL" id="AHN60462.1"/>
    </source>
</evidence>
<geneLocation type="plasmid" evidence="5">
    <name>pVGH151</name>
</geneLocation>
<dbReference type="EMBL" id="KJ721790">
    <property type="protein sequence ID" value="AIT42062.1"/>
    <property type="molecule type" value="Genomic_DNA"/>
</dbReference>
<proteinExistence type="predicted"/>
<reference evidence="1" key="1">
    <citation type="journal article" date="2012" name="Antimicrob. Agents Chemother.">
        <title>Klebsiella pneumoniae ST258 Producing KPC-3 Identified in Italy Carries Novel Plasmids and OmpK36/OmpK35 Porin Variants.</title>
        <authorList>
            <person name="Garcia-Fernandez A."/>
            <person name="Villa L."/>
            <person name="Carta C."/>
            <person name="Venditti C."/>
            <person name="Giordano A."/>
            <person name="Venditti M."/>
            <person name="Mancini C."/>
            <person name="Carattoli A."/>
        </authorList>
    </citation>
    <scope>NUCLEOTIDE SEQUENCE</scope>
    <source>
        <strain evidence="1">ST258</strain>
        <plasmid evidence="1">pKpQIL-IT</plasmid>
    </source>
</reference>
<dbReference type="NCBIfam" id="NF010274">
    <property type="entry name" value="PRK13719.1-3"/>
    <property type="match status" value="1"/>
</dbReference>
<geneLocation type="plasmid" evidence="6">
    <name>pIT-01C03</name>
</geneLocation>
<evidence type="ECO:0000313" key="5">
    <source>
        <dbReference type="EMBL" id="AIT42062.1"/>
    </source>
</evidence>
<dbReference type="Gene3D" id="3.30.450.20">
    <property type="entry name" value="PAS domain"/>
    <property type="match status" value="1"/>
</dbReference>
<geneLocation type="plasmid" evidence="3">
    <name>pKpQIL-10</name>
</geneLocation>
<protein>
    <submittedName>
        <fullName evidence="1">TraJ</fullName>
    </submittedName>
</protein>
<geneLocation type="plasmid" evidence="7">
    <name>pIT-01C22</name>
</geneLocation>
<dbReference type="EMBL" id="HG969995">
    <property type="protein sequence ID" value="CDO50564.1"/>
    <property type="molecule type" value="Genomic_DNA"/>
</dbReference>
<geneLocation type="plasmid" evidence="4">
    <name>pKpQIL-234</name>
</geneLocation>
<name>G9G2L4_KLEPN</name>